<sequence length="291" mass="33806">MKTIENDQLLVQIHEKGAEVREVLDKESGRHYMWSGDPAYWGRVSPVLFPIVGRLMNDQYKIDDQTFELTQHGFLRDVNFDLYEETKHTVTFQYESRGRHVKQYPYEFTARIRYELLENGLNISWEIDHDGEDTMYFSIGGHPAFRIPLVEGEQTGDYSLTLTPSTEHLPVQYELRNSLVREKEKGIQLEPIQLRPELFQFDAMIFSHINRVSLTSGAGHGVEVDLTGFPFVGIWSPYDQEKGTMAPFVCIEPWYGIADREGTNGQYKEKFGIQTLEKNETFHAAYTIFFK</sequence>
<dbReference type="SUPFAM" id="SSF74650">
    <property type="entry name" value="Galactose mutarotase-like"/>
    <property type="match status" value="1"/>
</dbReference>
<proteinExistence type="predicted"/>
<dbReference type="GO" id="GO:0005975">
    <property type="term" value="P:carbohydrate metabolic process"/>
    <property type="evidence" value="ECO:0007669"/>
    <property type="project" value="InterPro"/>
</dbReference>
<dbReference type="InterPro" id="IPR011013">
    <property type="entry name" value="Gal_mutarotase_sf_dom"/>
</dbReference>
<dbReference type="InterPro" id="IPR037481">
    <property type="entry name" value="LacX"/>
</dbReference>
<dbReference type="AlphaFoldDB" id="A0A1L6ZE30"/>
<accession>A0A1L6ZE30</accession>
<dbReference type="RefSeq" id="WP_075621444.1">
    <property type="nucleotide sequence ID" value="NZ_CP015607.1"/>
</dbReference>
<protein>
    <submittedName>
        <fullName evidence="1">Aldose epimerase</fullName>
    </submittedName>
</protein>
<reference evidence="1 2" key="1">
    <citation type="submission" date="2016-05" db="EMBL/GenBank/DDBJ databases">
        <title>Complete Genome and Methylome Analysis of Psychrotrophic Bacterial Isolates from Antarctic Lake Untersee.</title>
        <authorList>
            <person name="Fomenkov A."/>
            <person name="Akimov V.N."/>
            <person name="Vasilyeva L.V."/>
            <person name="Andersen D."/>
            <person name="Vincze T."/>
            <person name="Roberts R.J."/>
        </authorList>
    </citation>
    <scope>NUCLEOTIDE SEQUENCE [LARGE SCALE GENOMIC DNA]</scope>
    <source>
        <strain evidence="1 2">U14-5</strain>
    </source>
</reference>
<dbReference type="CDD" id="cd09024">
    <property type="entry name" value="Aldose_epim_lacX"/>
    <property type="match status" value="1"/>
</dbReference>
<gene>
    <name evidence="1" type="ORF">BSA145_01795</name>
</gene>
<organism evidence="1 2">
    <name type="scientific">Bacillus safensis</name>
    <dbReference type="NCBI Taxonomy" id="561879"/>
    <lineage>
        <taxon>Bacteria</taxon>
        <taxon>Bacillati</taxon>
        <taxon>Bacillota</taxon>
        <taxon>Bacilli</taxon>
        <taxon>Bacillales</taxon>
        <taxon>Bacillaceae</taxon>
        <taxon>Bacillus</taxon>
    </lineage>
</organism>
<dbReference type="InterPro" id="IPR014718">
    <property type="entry name" value="GH-type_carb-bd"/>
</dbReference>
<dbReference type="EMBL" id="CP015607">
    <property type="protein sequence ID" value="APT44765.1"/>
    <property type="molecule type" value="Genomic_DNA"/>
</dbReference>
<dbReference type="GO" id="GO:0016853">
    <property type="term" value="F:isomerase activity"/>
    <property type="evidence" value="ECO:0007669"/>
    <property type="project" value="InterPro"/>
</dbReference>
<name>A0A1L6ZE30_BACIA</name>
<dbReference type="Gene3D" id="2.70.98.10">
    <property type="match status" value="1"/>
</dbReference>
<dbReference type="GO" id="GO:0030246">
    <property type="term" value="F:carbohydrate binding"/>
    <property type="evidence" value="ECO:0007669"/>
    <property type="project" value="InterPro"/>
</dbReference>
<evidence type="ECO:0000313" key="1">
    <source>
        <dbReference type="EMBL" id="APT44765.1"/>
    </source>
</evidence>
<dbReference type="Proteomes" id="UP000185426">
    <property type="component" value="Chromosome"/>
</dbReference>
<evidence type="ECO:0000313" key="2">
    <source>
        <dbReference type="Proteomes" id="UP000185426"/>
    </source>
</evidence>
<dbReference type="InterPro" id="IPR008183">
    <property type="entry name" value="Aldose_1/G6P_1-epimerase"/>
</dbReference>
<dbReference type="Pfam" id="PF01263">
    <property type="entry name" value="Aldose_epim"/>
    <property type="match status" value="1"/>
</dbReference>